<keyword evidence="7" id="KW-1185">Reference proteome</keyword>
<feature type="domain" description="Alcohol dehydrogenase iron-type/glycerol dehydrogenase GldA" evidence="4">
    <location>
        <begin position="10"/>
        <end position="161"/>
    </location>
</feature>
<dbReference type="OrthoDB" id="3360544at2759"/>
<protein>
    <submittedName>
        <fullName evidence="6">Iron-containing alcohol dehydrogenase</fullName>
    </submittedName>
</protein>
<dbReference type="PANTHER" id="PTHR11496">
    <property type="entry name" value="ALCOHOL DEHYDROGENASE"/>
    <property type="match status" value="1"/>
</dbReference>
<evidence type="ECO:0000256" key="2">
    <source>
        <dbReference type="ARBA" id="ARBA00023002"/>
    </source>
</evidence>
<evidence type="ECO:0000256" key="3">
    <source>
        <dbReference type="ARBA" id="ARBA00023027"/>
    </source>
</evidence>
<evidence type="ECO:0000259" key="5">
    <source>
        <dbReference type="Pfam" id="PF25137"/>
    </source>
</evidence>
<organism evidence="6 7">
    <name type="scientific">Rhodotorula diobovata</name>
    <dbReference type="NCBI Taxonomy" id="5288"/>
    <lineage>
        <taxon>Eukaryota</taxon>
        <taxon>Fungi</taxon>
        <taxon>Dikarya</taxon>
        <taxon>Basidiomycota</taxon>
        <taxon>Pucciniomycotina</taxon>
        <taxon>Microbotryomycetes</taxon>
        <taxon>Sporidiobolales</taxon>
        <taxon>Sporidiobolaceae</taxon>
        <taxon>Rhodotorula</taxon>
    </lineage>
</organism>
<dbReference type="Gene3D" id="1.20.1090.10">
    <property type="entry name" value="Dehydroquinate synthase-like - alpha domain"/>
    <property type="match status" value="1"/>
</dbReference>
<comment type="caution">
    <text evidence="6">The sequence shown here is derived from an EMBL/GenBank/DDBJ whole genome shotgun (WGS) entry which is preliminary data.</text>
</comment>
<dbReference type="InterPro" id="IPR034786">
    <property type="entry name" value="MAR"/>
</dbReference>
<dbReference type="AlphaFoldDB" id="A0A5C5FSC2"/>
<comment type="similarity">
    <text evidence="1">Belongs to the iron-containing alcohol dehydrogenase family.</text>
</comment>
<gene>
    <name evidence="6" type="ORF">DMC30DRAFT_422089</name>
</gene>
<evidence type="ECO:0000313" key="7">
    <source>
        <dbReference type="Proteomes" id="UP000311382"/>
    </source>
</evidence>
<evidence type="ECO:0000259" key="4">
    <source>
        <dbReference type="Pfam" id="PF00465"/>
    </source>
</evidence>
<dbReference type="CDD" id="cd08177">
    <property type="entry name" value="MAR"/>
    <property type="match status" value="1"/>
</dbReference>
<dbReference type="STRING" id="5288.A0A5C5FSC2"/>
<name>A0A5C5FSC2_9BASI</name>
<evidence type="ECO:0000256" key="1">
    <source>
        <dbReference type="ARBA" id="ARBA00007358"/>
    </source>
</evidence>
<dbReference type="PANTHER" id="PTHR11496:SF102">
    <property type="entry name" value="ALCOHOL DEHYDROGENASE 4"/>
    <property type="match status" value="1"/>
</dbReference>
<dbReference type="InterPro" id="IPR056798">
    <property type="entry name" value="ADH_Fe_C"/>
</dbReference>
<reference evidence="6 7" key="1">
    <citation type="submission" date="2019-03" db="EMBL/GenBank/DDBJ databases">
        <title>Rhodosporidium diobovatum UCD-FST 08-225 genome sequencing, assembly, and annotation.</title>
        <authorList>
            <person name="Fakankun I.U."/>
            <person name="Fristensky B."/>
            <person name="Levin D.B."/>
        </authorList>
    </citation>
    <scope>NUCLEOTIDE SEQUENCE [LARGE SCALE GENOMIC DNA]</scope>
    <source>
        <strain evidence="6 7">UCD-FST 08-225</strain>
    </source>
</reference>
<dbReference type="InterPro" id="IPR039697">
    <property type="entry name" value="Alcohol_dehydrogenase_Fe"/>
</dbReference>
<proteinExistence type="inferred from homology"/>
<dbReference type="GO" id="GO:0018506">
    <property type="term" value="F:maleylacetate reductase activity"/>
    <property type="evidence" value="ECO:0007669"/>
    <property type="project" value="InterPro"/>
</dbReference>
<keyword evidence="2" id="KW-0560">Oxidoreductase</keyword>
<feature type="domain" description="Fe-containing alcohol dehydrogenase-like C-terminal" evidence="5">
    <location>
        <begin position="173"/>
        <end position="354"/>
    </location>
</feature>
<dbReference type="Gene3D" id="3.40.50.1970">
    <property type="match status" value="1"/>
</dbReference>
<evidence type="ECO:0000313" key="6">
    <source>
        <dbReference type="EMBL" id="TNY19787.1"/>
    </source>
</evidence>
<dbReference type="GO" id="GO:0046872">
    <property type="term" value="F:metal ion binding"/>
    <property type="evidence" value="ECO:0007669"/>
    <property type="project" value="InterPro"/>
</dbReference>
<dbReference type="InterPro" id="IPR001670">
    <property type="entry name" value="ADH_Fe/GldA"/>
</dbReference>
<keyword evidence="3" id="KW-0520">NAD</keyword>
<dbReference type="Proteomes" id="UP000311382">
    <property type="component" value="Unassembled WGS sequence"/>
</dbReference>
<dbReference type="Pfam" id="PF25137">
    <property type="entry name" value="ADH_Fe_C"/>
    <property type="match status" value="1"/>
</dbReference>
<dbReference type="EMBL" id="SOZI01000085">
    <property type="protein sequence ID" value="TNY19787.1"/>
    <property type="molecule type" value="Genomic_DNA"/>
</dbReference>
<sequence length="361" mass="37950">MHPFTYNALPARVLFGWGTSSQVAAEVKRLGCSRALVLTTPQQVDAGNKVKADLGDLAAGIYTNATMHTPMDVTQDALAKAKELQVDCCVSVGGGSTIGLGKALALHSPDDAKIKNLVIPTTYAGSEATPIIGQTENDKDGKPLKTTQKTMKVLPEVIIYDVDLTLSLPPQMTVTSGLNAVAHAVEALWAVEANPIISNLAIQGIEAISRSLPLIKADPQSRDGRSDALFGAWACGTCLGAVGMSLHHKLCHTLGGSFSMPHAETHTVILPHAVAYNAPYAQDAVARVAKAIGTDNAAQGLFDLAKENGAPTSLKELGFKKEDLEKAADIAAKAPYPNPAPLEKAKLLELLTNAFHGTRPQ</sequence>
<dbReference type="SUPFAM" id="SSF56796">
    <property type="entry name" value="Dehydroquinate synthase-like"/>
    <property type="match status" value="1"/>
</dbReference>
<dbReference type="Pfam" id="PF00465">
    <property type="entry name" value="Fe-ADH"/>
    <property type="match status" value="1"/>
</dbReference>
<accession>A0A5C5FSC2</accession>
<dbReference type="GO" id="GO:0004022">
    <property type="term" value="F:alcohol dehydrogenase (NAD+) activity"/>
    <property type="evidence" value="ECO:0007669"/>
    <property type="project" value="TreeGrafter"/>
</dbReference>